<keyword evidence="11" id="KW-0560">Oxidoreductase</keyword>
<dbReference type="PIRSF" id="PIRSF000077">
    <property type="entry name" value="Thioredoxin"/>
    <property type="match status" value="1"/>
</dbReference>
<dbReference type="CDD" id="cd02947">
    <property type="entry name" value="TRX_family"/>
    <property type="match status" value="1"/>
</dbReference>
<feature type="site" description="Contributes to redox potential value" evidence="8">
    <location>
        <position position="32"/>
    </location>
</feature>
<dbReference type="GO" id="GO:0005829">
    <property type="term" value="C:cytosol"/>
    <property type="evidence" value="ECO:0007669"/>
    <property type="project" value="TreeGrafter"/>
</dbReference>
<dbReference type="PRINTS" id="PR00421">
    <property type="entry name" value="THIOREDOXIN"/>
</dbReference>
<evidence type="ECO:0000256" key="5">
    <source>
        <dbReference type="ARBA" id="ARBA00023284"/>
    </source>
</evidence>
<evidence type="ECO:0000256" key="7">
    <source>
        <dbReference type="PIRNR" id="PIRNR000077"/>
    </source>
</evidence>
<evidence type="ECO:0000256" key="9">
    <source>
        <dbReference type="PIRSR" id="PIRSR000077-4"/>
    </source>
</evidence>
<dbReference type="PANTHER" id="PTHR45663:SF40">
    <property type="entry name" value="THIOREDOXIN 2"/>
    <property type="match status" value="1"/>
</dbReference>
<evidence type="ECO:0000256" key="8">
    <source>
        <dbReference type="PIRSR" id="PIRSR000077-1"/>
    </source>
</evidence>
<dbReference type="RefSeq" id="WP_108673791.1">
    <property type="nucleotide sequence ID" value="NZ_CP025628.1"/>
</dbReference>
<evidence type="ECO:0000256" key="6">
    <source>
        <dbReference type="NCBIfam" id="TIGR01068"/>
    </source>
</evidence>
<keyword evidence="5 9" id="KW-0676">Redox-active center</keyword>
<keyword evidence="12" id="KW-1185">Reference proteome</keyword>
<organism evidence="11 12">
    <name type="scientific">Candidatus Kinetoplastidibacterium kentomonadis</name>
    <dbReference type="NCBI Taxonomy" id="1576550"/>
    <lineage>
        <taxon>Bacteria</taxon>
        <taxon>Pseudomonadati</taxon>
        <taxon>Pseudomonadota</taxon>
        <taxon>Betaproteobacteria</taxon>
        <taxon>Candidatus Kinetoplastidibacterium</taxon>
    </lineage>
</organism>
<gene>
    <name evidence="11" type="primary">trxC</name>
    <name evidence="11" type="ORF">CKSOR_00251</name>
</gene>
<evidence type="ECO:0000313" key="11">
    <source>
        <dbReference type="EMBL" id="AWD32373.1"/>
    </source>
</evidence>
<dbReference type="OrthoDB" id="9790390at2"/>
<sequence length="110" mass="12606">MENIKNLDKQSFDEVIKNNNIVIIDFWAPWCNPCKNFSHIFAQASIEEKNSDITFCKVNTDTEVELSIEMQIKSIPTIIIFVNGKNIISRSGVLSPSQLDDLLIESRKYI</sequence>
<dbReference type="PROSITE" id="PS51352">
    <property type="entry name" value="THIOREDOXIN_2"/>
    <property type="match status" value="1"/>
</dbReference>
<dbReference type="InterPro" id="IPR013766">
    <property type="entry name" value="Thioredoxin_domain"/>
</dbReference>
<dbReference type="Proteomes" id="UP000266796">
    <property type="component" value="Chromosome"/>
</dbReference>
<feature type="site" description="Deprotonates C-terminal active site Cys" evidence="8">
    <location>
        <position position="25"/>
    </location>
</feature>
<dbReference type="AlphaFoldDB" id="A0A3Q8F3F2"/>
<dbReference type="InterPro" id="IPR036249">
    <property type="entry name" value="Thioredoxin-like_sf"/>
</dbReference>
<feature type="site" description="Contributes to redox potential value" evidence="8">
    <location>
        <position position="33"/>
    </location>
</feature>
<dbReference type="PANTHER" id="PTHR45663">
    <property type="entry name" value="GEO12009P1"/>
    <property type="match status" value="1"/>
</dbReference>
<comment type="similarity">
    <text evidence="1 7">Belongs to the thioredoxin family.</text>
</comment>
<evidence type="ECO:0000313" key="12">
    <source>
        <dbReference type="Proteomes" id="UP000266796"/>
    </source>
</evidence>
<dbReference type="EMBL" id="CP025628">
    <property type="protein sequence ID" value="AWD32373.1"/>
    <property type="molecule type" value="Genomic_DNA"/>
</dbReference>
<dbReference type="InterPro" id="IPR005746">
    <property type="entry name" value="Thioredoxin"/>
</dbReference>
<feature type="disulfide bond" description="Redox-active" evidence="9">
    <location>
        <begin position="31"/>
        <end position="34"/>
    </location>
</feature>
<feature type="active site" description="Nucleophile" evidence="8">
    <location>
        <position position="34"/>
    </location>
</feature>
<dbReference type="Pfam" id="PF00085">
    <property type="entry name" value="Thioredoxin"/>
    <property type="match status" value="1"/>
</dbReference>
<keyword evidence="4 9" id="KW-1015">Disulfide bond</keyword>
<dbReference type="GO" id="GO:0015035">
    <property type="term" value="F:protein-disulfide reductase activity"/>
    <property type="evidence" value="ECO:0007669"/>
    <property type="project" value="UniProtKB-UniRule"/>
</dbReference>
<evidence type="ECO:0000259" key="10">
    <source>
        <dbReference type="PROSITE" id="PS51352"/>
    </source>
</evidence>
<evidence type="ECO:0000256" key="4">
    <source>
        <dbReference type="ARBA" id="ARBA00023157"/>
    </source>
</evidence>
<feature type="domain" description="Thioredoxin" evidence="10">
    <location>
        <begin position="1"/>
        <end position="108"/>
    </location>
</feature>
<proteinExistence type="inferred from homology"/>
<evidence type="ECO:0000256" key="2">
    <source>
        <dbReference type="ARBA" id="ARBA00022448"/>
    </source>
</evidence>
<dbReference type="KEGG" id="kso:CKSOR_00251"/>
<dbReference type="NCBIfam" id="TIGR01068">
    <property type="entry name" value="thioredoxin"/>
    <property type="match status" value="1"/>
</dbReference>
<accession>A0A3Q8F3F2</accession>
<reference evidence="11 12" key="1">
    <citation type="journal article" date="2018" name="Parasitology">
        <title>The reduced genome of Candidatus Kinetoplastibacterium sorsogonicusi, the endosymbiont of Kentomonas sorsogonicus (Trypanosomatidae): loss of the haem-synthesis pathway.</title>
        <authorList>
            <person name="Silva F.M."/>
            <person name="Kostygov A.Y."/>
            <person name="Spodareva V.V."/>
            <person name="Butenko A."/>
            <person name="Tossou R."/>
            <person name="Lukes J."/>
            <person name="Yurchenko V."/>
            <person name="Alves J.M.P."/>
        </authorList>
    </citation>
    <scope>NUCLEOTIDE SEQUENCE [LARGE SCALE GENOMIC DNA]</scope>
    <source>
        <strain evidence="11 12">MF-08</strain>
    </source>
</reference>
<keyword evidence="3" id="KW-0249">Electron transport</keyword>
<evidence type="ECO:0000256" key="3">
    <source>
        <dbReference type="ARBA" id="ARBA00022982"/>
    </source>
</evidence>
<feature type="active site" description="Nucleophile" evidence="8">
    <location>
        <position position="31"/>
    </location>
</feature>
<keyword evidence="2" id="KW-0813">Transport</keyword>
<evidence type="ECO:0000256" key="1">
    <source>
        <dbReference type="ARBA" id="ARBA00008987"/>
    </source>
</evidence>
<dbReference type="SUPFAM" id="SSF52833">
    <property type="entry name" value="Thioredoxin-like"/>
    <property type="match status" value="1"/>
</dbReference>
<name>A0A3Q8F3F2_9PROT</name>
<dbReference type="Gene3D" id="3.40.30.10">
    <property type="entry name" value="Glutaredoxin"/>
    <property type="match status" value="1"/>
</dbReference>
<protein>
    <recommendedName>
        <fullName evidence="6 7">Thioredoxin</fullName>
    </recommendedName>
</protein>